<dbReference type="AlphaFoldDB" id="X1CPB0"/>
<evidence type="ECO:0000313" key="1">
    <source>
        <dbReference type="EMBL" id="GAH10266.1"/>
    </source>
</evidence>
<feature type="non-terminal residue" evidence="1">
    <location>
        <position position="1"/>
    </location>
</feature>
<dbReference type="EMBL" id="BART01035032">
    <property type="protein sequence ID" value="GAH10266.1"/>
    <property type="molecule type" value="Genomic_DNA"/>
</dbReference>
<comment type="caution">
    <text evidence="1">The sequence shown here is derived from an EMBL/GenBank/DDBJ whole genome shotgun (WGS) entry which is preliminary data.</text>
</comment>
<sequence>KGLFNKVLSPFGRAVGRKPITKTFQIGGRLTISGVMGWVPRQIIRNIFQQTQNLALYGVKATVKTFLPASVDKNLKGLLSDSLFLKSYTGFEELPTNLMGKLEKVWLGPYGIVAKWNAAQGMKAAYWSTLDLIKNPKFKKYGWADPSRTKDTPRDYLYPSEKEKLLKEMEYGASCTQYQYIPMGMPELFRYKALIPLTR</sequence>
<reference evidence="1" key="1">
    <citation type="journal article" date="2014" name="Front. Microbiol.">
        <title>High frequency of phylogenetically diverse reductive dehalogenase-homologous genes in deep subseafloor sedimentary metagenomes.</title>
        <authorList>
            <person name="Kawai M."/>
            <person name="Futagami T."/>
            <person name="Toyoda A."/>
            <person name="Takaki Y."/>
            <person name="Nishi S."/>
            <person name="Hori S."/>
            <person name="Arai W."/>
            <person name="Tsubouchi T."/>
            <person name="Morono Y."/>
            <person name="Uchiyama I."/>
            <person name="Ito T."/>
            <person name="Fujiyama A."/>
            <person name="Inagaki F."/>
            <person name="Takami H."/>
        </authorList>
    </citation>
    <scope>NUCLEOTIDE SEQUENCE</scope>
    <source>
        <strain evidence="1">Expedition CK06-06</strain>
    </source>
</reference>
<accession>X1CPB0</accession>
<gene>
    <name evidence="1" type="ORF">S01H4_59670</name>
</gene>
<organism evidence="1">
    <name type="scientific">marine sediment metagenome</name>
    <dbReference type="NCBI Taxonomy" id="412755"/>
    <lineage>
        <taxon>unclassified sequences</taxon>
        <taxon>metagenomes</taxon>
        <taxon>ecological metagenomes</taxon>
    </lineage>
</organism>
<protein>
    <submittedName>
        <fullName evidence="1">Uncharacterized protein</fullName>
    </submittedName>
</protein>
<name>X1CPB0_9ZZZZ</name>
<feature type="non-terminal residue" evidence="1">
    <location>
        <position position="199"/>
    </location>
</feature>
<proteinExistence type="predicted"/>